<organism evidence="1 2">
    <name type="scientific">Penicillium flavigenum</name>
    <dbReference type="NCBI Taxonomy" id="254877"/>
    <lineage>
        <taxon>Eukaryota</taxon>
        <taxon>Fungi</taxon>
        <taxon>Dikarya</taxon>
        <taxon>Ascomycota</taxon>
        <taxon>Pezizomycotina</taxon>
        <taxon>Eurotiomycetes</taxon>
        <taxon>Eurotiomycetidae</taxon>
        <taxon>Eurotiales</taxon>
        <taxon>Aspergillaceae</taxon>
        <taxon>Penicillium</taxon>
    </lineage>
</organism>
<comment type="caution">
    <text evidence="1">The sequence shown here is derived from an EMBL/GenBank/DDBJ whole genome shotgun (WGS) entry which is preliminary data.</text>
</comment>
<name>A0A1V6TQ69_9EURO</name>
<gene>
    <name evidence="1" type="ORF">PENFLA_c005G09875</name>
</gene>
<dbReference type="AlphaFoldDB" id="A0A1V6TQ69"/>
<evidence type="ECO:0000313" key="1">
    <source>
        <dbReference type="EMBL" id="OQE28050.1"/>
    </source>
</evidence>
<accession>A0A1V6TQ69</accession>
<keyword evidence="2" id="KW-1185">Reference proteome</keyword>
<reference evidence="2" key="1">
    <citation type="journal article" date="2017" name="Nat. Microbiol.">
        <title>Global analysis of biosynthetic gene clusters reveals vast potential of secondary metabolite production in Penicillium species.</title>
        <authorList>
            <person name="Nielsen J.C."/>
            <person name="Grijseels S."/>
            <person name="Prigent S."/>
            <person name="Ji B."/>
            <person name="Dainat J."/>
            <person name="Nielsen K.F."/>
            <person name="Frisvad J.C."/>
            <person name="Workman M."/>
            <person name="Nielsen J."/>
        </authorList>
    </citation>
    <scope>NUCLEOTIDE SEQUENCE [LARGE SCALE GENOMIC DNA]</scope>
    <source>
        <strain evidence="2">IBT 14082</strain>
    </source>
</reference>
<proteinExistence type="predicted"/>
<evidence type="ECO:0000313" key="2">
    <source>
        <dbReference type="Proteomes" id="UP000191342"/>
    </source>
</evidence>
<dbReference type="EMBL" id="MLQL01000005">
    <property type="protein sequence ID" value="OQE28050.1"/>
    <property type="molecule type" value="Genomic_DNA"/>
</dbReference>
<sequence length="25" mass="2465">MAQVPLIAVVVGDIGALPIEFGPSA</sequence>
<dbReference type="Proteomes" id="UP000191342">
    <property type="component" value="Unassembled WGS sequence"/>
</dbReference>
<protein>
    <submittedName>
        <fullName evidence="1">Uncharacterized protein</fullName>
    </submittedName>
</protein>